<proteinExistence type="inferred from homology"/>
<evidence type="ECO:0000256" key="1">
    <source>
        <dbReference type="ARBA" id="ARBA00008694"/>
    </source>
</evidence>
<keyword evidence="6" id="KW-1185">Reference proteome</keyword>
<evidence type="ECO:0000256" key="2">
    <source>
        <dbReference type="ARBA" id="ARBA00022679"/>
    </source>
</evidence>
<dbReference type="GO" id="GO:0008080">
    <property type="term" value="F:N-acetyltransferase activity"/>
    <property type="evidence" value="ECO:0007669"/>
    <property type="project" value="UniProtKB-ARBA"/>
</dbReference>
<feature type="domain" description="N-acetyltransferase" evidence="4">
    <location>
        <begin position="11"/>
        <end position="156"/>
    </location>
</feature>
<name>A0A0C2Z005_PARME</name>
<dbReference type="InterPro" id="IPR000182">
    <property type="entry name" value="GNAT_dom"/>
</dbReference>
<dbReference type="STRING" id="272627.CCC_03014"/>
<accession>A0A0C2Z005</accession>
<dbReference type="InterPro" id="IPR016181">
    <property type="entry name" value="Acyl_CoA_acyltransferase"/>
</dbReference>
<dbReference type="Pfam" id="PF00583">
    <property type="entry name" value="Acetyltransf_1"/>
    <property type="match status" value="1"/>
</dbReference>
<comment type="similarity">
    <text evidence="1">Belongs to the acetyltransferase family.</text>
</comment>
<dbReference type="PANTHER" id="PTHR10545">
    <property type="entry name" value="DIAMINE N-ACETYLTRANSFERASE"/>
    <property type="match status" value="1"/>
</dbReference>
<dbReference type="InterPro" id="IPR051016">
    <property type="entry name" value="Diverse_Substrate_AcTransf"/>
</dbReference>
<comment type="caution">
    <text evidence="5">The sequence shown here is derived from an EMBL/GenBank/DDBJ whole genome shotgun (WGS) entry which is preliminary data.</text>
</comment>
<dbReference type="AlphaFoldDB" id="A0A0C2Z005"/>
<sequence>MSAKWGAVMSVCVRPARPEDSGDILRLLRLLAAFEGEPDGIATTEEILRRDGFGPERRFEALLAELDGRVRGLVVTYLAYSSWRGAPTLVVHDLYVEEEARGTGAGSALLSAAAALAAEQGCCRMDVNVVAWNAEGRKFYERQGFKALTDWLPYRR</sequence>
<keyword evidence="2 5" id="KW-0808">Transferase</keyword>
<dbReference type="PROSITE" id="PS51186">
    <property type="entry name" value="GNAT"/>
    <property type="match status" value="1"/>
</dbReference>
<evidence type="ECO:0000256" key="3">
    <source>
        <dbReference type="ARBA" id="ARBA00023315"/>
    </source>
</evidence>
<evidence type="ECO:0000313" key="6">
    <source>
        <dbReference type="Proteomes" id="UP000031971"/>
    </source>
</evidence>
<dbReference type="SUPFAM" id="SSF55729">
    <property type="entry name" value="Acyl-CoA N-acyltransferases (Nat)"/>
    <property type="match status" value="1"/>
</dbReference>
<protein>
    <submittedName>
        <fullName evidence="5">Histone acetyltransferase HPA2</fullName>
    </submittedName>
</protein>
<dbReference type="EMBL" id="JXSL01000020">
    <property type="protein sequence ID" value="KIM00226.1"/>
    <property type="molecule type" value="Genomic_DNA"/>
</dbReference>
<dbReference type="FunFam" id="3.40.630.30:FF:000064">
    <property type="entry name" value="GNAT family acetyltransferase"/>
    <property type="match status" value="1"/>
</dbReference>
<keyword evidence="3" id="KW-0012">Acyltransferase</keyword>
<organism evidence="5 6">
    <name type="scientific">Paramagnetospirillum magnetotacticum MS-1</name>
    <dbReference type="NCBI Taxonomy" id="272627"/>
    <lineage>
        <taxon>Bacteria</taxon>
        <taxon>Pseudomonadati</taxon>
        <taxon>Pseudomonadota</taxon>
        <taxon>Alphaproteobacteria</taxon>
        <taxon>Rhodospirillales</taxon>
        <taxon>Magnetospirillaceae</taxon>
        <taxon>Paramagnetospirillum</taxon>
    </lineage>
</organism>
<dbReference type="RefSeq" id="WP_009869028.1">
    <property type="nucleotide sequence ID" value="NZ_JXSL01000020.1"/>
</dbReference>
<gene>
    <name evidence="5" type="ORF">CCC_03014</name>
</gene>
<evidence type="ECO:0000313" key="5">
    <source>
        <dbReference type="EMBL" id="KIM00226.1"/>
    </source>
</evidence>
<reference evidence="5 6" key="1">
    <citation type="submission" date="2015-01" db="EMBL/GenBank/DDBJ databases">
        <title>Genome Sequence of Magnetospirillum magnetotacticum Strain MS-1.</title>
        <authorList>
            <person name="Marinov G.K."/>
            <person name="Smalley M.D."/>
            <person name="DeSalvo G."/>
        </authorList>
    </citation>
    <scope>NUCLEOTIDE SEQUENCE [LARGE SCALE GENOMIC DNA]</scope>
    <source>
        <strain evidence="5 6">MS-1</strain>
    </source>
</reference>
<dbReference type="PANTHER" id="PTHR10545:SF29">
    <property type="entry name" value="GH14572P-RELATED"/>
    <property type="match status" value="1"/>
</dbReference>
<dbReference type="OrthoDB" id="9805924at2"/>
<dbReference type="Gene3D" id="3.40.630.30">
    <property type="match status" value="1"/>
</dbReference>
<dbReference type="Proteomes" id="UP000031971">
    <property type="component" value="Unassembled WGS sequence"/>
</dbReference>
<evidence type="ECO:0000259" key="4">
    <source>
        <dbReference type="PROSITE" id="PS51186"/>
    </source>
</evidence>